<gene>
    <name evidence="1" type="ordered locus">Nwi_2908</name>
</gene>
<sequence>MSAIGTMNMAGVVAHMTKLRRATVGILGADVDGVLLDGVAGLVVQMAVMQVVDMIAVFDPDVAA</sequence>
<name>Q3SNI3_NITWN</name>
<evidence type="ECO:0000313" key="1">
    <source>
        <dbReference type="EMBL" id="ABA06158.1"/>
    </source>
</evidence>
<keyword evidence="2" id="KW-1185">Reference proteome</keyword>
<proteinExistence type="predicted"/>
<dbReference type="Proteomes" id="UP000002531">
    <property type="component" value="Chromosome"/>
</dbReference>
<dbReference type="HOGENOM" id="CLU_189913_0_0_5"/>
<dbReference type="KEGG" id="nwi:Nwi_2908"/>
<reference evidence="1 2" key="1">
    <citation type="journal article" date="2006" name="Appl. Environ. Microbiol.">
        <title>Genome sequence of the chemolithoautotrophic nitrite-oxidizing bacterium Nitrobacter winogradskyi Nb-255.</title>
        <authorList>
            <person name="Starkenburg S.R."/>
            <person name="Chain P.S."/>
            <person name="Sayavedra-Soto L.A."/>
            <person name="Hauser L."/>
            <person name="Land M.L."/>
            <person name="Larimer F.W."/>
            <person name="Malfatti S.A."/>
            <person name="Klotz M.G."/>
            <person name="Bottomley P.J."/>
            <person name="Arp D.J."/>
            <person name="Hickey W.J."/>
        </authorList>
    </citation>
    <scope>NUCLEOTIDE SEQUENCE [LARGE SCALE GENOMIC DNA]</scope>
    <source>
        <strain evidence="2">ATCC 25391 / DSM 10237 / CIP 104748 / NCIMB 11846 / Nb-255</strain>
    </source>
</reference>
<protein>
    <submittedName>
        <fullName evidence="1">Uncharacterized protein</fullName>
    </submittedName>
</protein>
<evidence type="ECO:0000313" key="2">
    <source>
        <dbReference type="Proteomes" id="UP000002531"/>
    </source>
</evidence>
<organism evidence="1 2">
    <name type="scientific">Nitrobacter winogradskyi (strain ATCC 25391 / DSM 10237 / CIP 104748 / NCIMB 11846 / Nb-255)</name>
    <dbReference type="NCBI Taxonomy" id="323098"/>
    <lineage>
        <taxon>Bacteria</taxon>
        <taxon>Pseudomonadati</taxon>
        <taxon>Pseudomonadota</taxon>
        <taxon>Alphaproteobacteria</taxon>
        <taxon>Hyphomicrobiales</taxon>
        <taxon>Nitrobacteraceae</taxon>
        <taxon>Nitrobacter</taxon>
    </lineage>
</organism>
<dbReference type="AlphaFoldDB" id="Q3SNI3"/>
<accession>Q3SNI3</accession>
<dbReference type="EMBL" id="CP000115">
    <property type="protein sequence ID" value="ABA06158.1"/>
    <property type="molecule type" value="Genomic_DNA"/>
</dbReference>